<dbReference type="Proteomes" id="UP001501288">
    <property type="component" value="Unassembled WGS sequence"/>
</dbReference>
<dbReference type="RefSeq" id="WP_346030778.1">
    <property type="nucleotide sequence ID" value="NZ_BAAANV010000052.1"/>
</dbReference>
<keyword evidence="1" id="KW-0812">Transmembrane</keyword>
<proteinExistence type="predicted"/>
<accession>A0ABN2C0T7</accession>
<feature type="transmembrane region" description="Helical" evidence="1">
    <location>
        <begin position="21"/>
        <end position="39"/>
    </location>
</feature>
<dbReference type="EMBL" id="BAAANV010000052">
    <property type="protein sequence ID" value="GAA1550740.1"/>
    <property type="molecule type" value="Genomic_DNA"/>
</dbReference>
<keyword evidence="3" id="KW-1185">Reference proteome</keyword>
<organism evidence="2 3">
    <name type="scientific">Dermacoccus barathri</name>
    <dbReference type="NCBI Taxonomy" id="322601"/>
    <lineage>
        <taxon>Bacteria</taxon>
        <taxon>Bacillati</taxon>
        <taxon>Actinomycetota</taxon>
        <taxon>Actinomycetes</taxon>
        <taxon>Micrococcales</taxon>
        <taxon>Dermacoccaceae</taxon>
        <taxon>Dermacoccus</taxon>
    </lineage>
</organism>
<reference evidence="2 3" key="1">
    <citation type="journal article" date="2019" name="Int. J. Syst. Evol. Microbiol.">
        <title>The Global Catalogue of Microorganisms (GCM) 10K type strain sequencing project: providing services to taxonomists for standard genome sequencing and annotation.</title>
        <authorList>
            <consortium name="The Broad Institute Genomics Platform"/>
            <consortium name="The Broad Institute Genome Sequencing Center for Infectious Disease"/>
            <person name="Wu L."/>
            <person name="Ma J."/>
        </authorList>
    </citation>
    <scope>NUCLEOTIDE SEQUENCE [LARGE SCALE GENOMIC DNA]</scope>
    <source>
        <strain evidence="2 3">JCM 14588</strain>
    </source>
</reference>
<evidence type="ECO:0000313" key="2">
    <source>
        <dbReference type="EMBL" id="GAA1550740.1"/>
    </source>
</evidence>
<comment type="caution">
    <text evidence="2">The sequence shown here is derived from an EMBL/GenBank/DDBJ whole genome shotgun (WGS) entry which is preliminary data.</text>
</comment>
<gene>
    <name evidence="2" type="ORF">GCM10009762_24790</name>
</gene>
<feature type="transmembrane region" description="Helical" evidence="1">
    <location>
        <begin position="45"/>
        <end position="66"/>
    </location>
</feature>
<keyword evidence="1" id="KW-0472">Membrane</keyword>
<evidence type="ECO:0000313" key="3">
    <source>
        <dbReference type="Proteomes" id="UP001501288"/>
    </source>
</evidence>
<keyword evidence="1" id="KW-1133">Transmembrane helix</keyword>
<sequence length="92" mass="9064">MSDAGSGATVVTEGKGLRAGALGLTGSVVVGVASTAPAYSLAATLGFVVAGGAGFKAPAIMLLAFLPMYGSSDIRWGGHGVSPPAVRSMRRR</sequence>
<evidence type="ECO:0000256" key="1">
    <source>
        <dbReference type="SAM" id="Phobius"/>
    </source>
</evidence>
<protein>
    <submittedName>
        <fullName evidence="2">Uncharacterized protein</fullName>
    </submittedName>
</protein>
<name>A0ABN2C0T7_9MICO</name>